<sequence length="516" mass="53704">MDLRPARSSRRTAIAAEVAVAVASGVAVAAGTFLVVGFSPRWVVVAIAQTVLLALPDAALAAGIQGLGSTAQPLLVAGAAGLAVALFGTLAWVARRVGRTADRERAEVVFLVGTLQALAAFLLSISPVAAVVGGAFGAAVVGLAGEITTGTDDVSPARRGLLRSAGVAATAVGLAGAGPLARAVGGGTGDGSEAVDPDPLVERLLGTAADRSFDLAGAEPLVSESFYVVDKNAADPRVDPETWSLRVTGAVDEEVEVDLGAVESRPAEHRFVTLRCVGDEVNGRKADTAAWTGVPIADLLEEAGVRPDSCCVMLRAADDYYEEFPLSALREGLLAYRMNGRPLPRQHGAPVRALIPGHWGEINVKWLTEIEILEEEATGYWEERGWHGTGPVSTVAKLHHVETDDGAVSVGGHAYAGTRGVSAVEVSTDGGDTWSEADLTDRLPGPTPADADPDDSDAVGGEAADAWRGWRYEYEADREHEVVVRAVEEDGTVQPAAERDPYPRGASGRVSRTIRP</sequence>
<feature type="transmembrane region" description="Helical" evidence="2">
    <location>
        <begin position="114"/>
        <end position="141"/>
    </location>
</feature>
<dbReference type="Proteomes" id="UP000437065">
    <property type="component" value="Unassembled WGS sequence"/>
</dbReference>
<proteinExistence type="predicted"/>
<dbReference type="Pfam" id="PF03404">
    <property type="entry name" value="Mo-co_dimer"/>
    <property type="match status" value="1"/>
</dbReference>
<feature type="region of interest" description="Disordered" evidence="1">
    <location>
        <begin position="427"/>
        <end position="462"/>
    </location>
</feature>
<dbReference type="SUPFAM" id="SSF81296">
    <property type="entry name" value="E set domains"/>
    <property type="match status" value="1"/>
</dbReference>
<evidence type="ECO:0000313" key="5">
    <source>
        <dbReference type="EMBL" id="MXR41348.1"/>
    </source>
</evidence>
<feature type="domain" description="Oxidoreductase molybdopterin-binding" evidence="3">
    <location>
        <begin position="235"/>
        <end position="381"/>
    </location>
</feature>
<dbReference type="PANTHER" id="PTHR19372">
    <property type="entry name" value="SULFITE REDUCTASE"/>
    <property type="match status" value="1"/>
</dbReference>
<reference evidence="5 6" key="1">
    <citation type="submission" date="2019-12" db="EMBL/GenBank/DDBJ databases">
        <title>Isolation and characterization of three novel carbon monoxide-oxidizing members of Halobacteria from salione crusts and soils.</title>
        <authorList>
            <person name="Myers M.R."/>
            <person name="King G.M."/>
        </authorList>
    </citation>
    <scope>NUCLEOTIDE SEQUENCE [LARGE SCALE GENOMIC DNA]</scope>
    <source>
        <strain evidence="5 6">WSA2</strain>
    </source>
</reference>
<feature type="transmembrane region" description="Helical" evidence="2">
    <location>
        <begin position="12"/>
        <end position="36"/>
    </location>
</feature>
<feature type="transmembrane region" description="Helical" evidence="2">
    <location>
        <begin position="42"/>
        <end position="62"/>
    </location>
</feature>
<dbReference type="InterPro" id="IPR036374">
    <property type="entry name" value="OxRdtase_Mopterin-bd_sf"/>
</dbReference>
<feature type="region of interest" description="Disordered" evidence="1">
    <location>
        <begin position="487"/>
        <end position="516"/>
    </location>
</feature>
<dbReference type="Pfam" id="PF00174">
    <property type="entry name" value="Oxidored_molyb"/>
    <property type="match status" value="1"/>
</dbReference>
<dbReference type="GO" id="GO:0020037">
    <property type="term" value="F:heme binding"/>
    <property type="evidence" value="ECO:0007669"/>
    <property type="project" value="TreeGrafter"/>
</dbReference>
<evidence type="ECO:0000256" key="1">
    <source>
        <dbReference type="SAM" id="MobiDB-lite"/>
    </source>
</evidence>
<dbReference type="GO" id="GO:0043546">
    <property type="term" value="F:molybdopterin cofactor binding"/>
    <property type="evidence" value="ECO:0007669"/>
    <property type="project" value="TreeGrafter"/>
</dbReference>
<evidence type="ECO:0000259" key="4">
    <source>
        <dbReference type="Pfam" id="PF03404"/>
    </source>
</evidence>
<dbReference type="InterPro" id="IPR005066">
    <property type="entry name" value="MoCF_OxRdtse_dimer"/>
</dbReference>
<protein>
    <submittedName>
        <fullName evidence="5">Molybdopterin-dependent oxidoreductase</fullName>
    </submittedName>
</protein>
<feature type="transmembrane region" description="Helical" evidence="2">
    <location>
        <begin position="74"/>
        <end position="94"/>
    </location>
</feature>
<keyword evidence="2" id="KW-1133">Transmembrane helix</keyword>
<evidence type="ECO:0000259" key="3">
    <source>
        <dbReference type="Pfam" id="PF00174"/>
    </source>
</evidence>
<name>A0A6B0SQY0_9EURY</name>
<evidence type="ECO:0000313" key="6">
    <source>
        <dbReference type="Proteomes" id="UP000437065"/>
    </source>
</evidence>
<dbReference type="EMBL" id="WUUS01000004">
    <property type="protein sequence ID" value="MXR41348.1"/>
    <property type="molecule type" value="Genomic_DNA"/>
</dbReference>
<keyword evidence="2" id="KW-0812">Transmembrane</keyword>
<dbReference type="RefSeq" id="WP_159665508.1">
    <property type="nucleotide sequence ID" value="NZ_WUUS01000004.1"/>
</dbReference>
<dbReference type="GO" id="GO:0006790">
    <property type="term" value="P:sulfur compound metabolic process"/>
    <property type="evidence" value="ECO:0007669"/>
    <property type="project" value="TreeGrafter"/>
</dbReference>
<dbReference type="GO" id="GO:0008482">
    <property type="term" value="F:sulfite oxidase activity"/>
    <property type="evidence" value="ECO:0007669"/>
    <property type="project" value="TreeGrafter"/>
</dbReference>
<dbReference type="AlphaFoldDB" id="A0A6B0SQY0"/>
<feature type="domain" description="Moybdenum cofactor oxidoreductase dimerisation" evidence="4">
    <location>
        <begin position="400"/>
        <end position="496"/>
    </location>
</feature>
<dbReference type="OrthoDB" id="9576at2157"/>
<dbReference type="Gene3D" id="2.60.40.650">
    <property type="match status" value="1"/>
</dbReference>
<gene>
    <name evidence="5" type="ORF">GRX01_08350</name>
</gene>
<dbReference type="Gene3D" id="3.90.420.10">
    <property type="entry name" value="Oxidoreductase, molybdopterin-binding domain"/>
    <property type="match status" value="1"/>
</dbReference>
<organism evidence="5 6">
    <name type="scientific">Halobaculum saliterrae</name>
    <dbReference type="NCBI Taxonomy" id="2073113"/>
    <lineage>
        <taxon>Archaea</taxon>
        <taxon>Methanobacteriati</taxon>
        <taxon>Methanobacteriota</taxon>
        <taxon>Stenosarchaea group</taxon>
        <taxon>Halobacteria</taxon>
        <taxon>Halobacteriales</taxon>
        <taxon>Haloferacaceae</taxon>
        <taxon>Halobaculum</taxon>
    </lineage>
</organism>
<accession>A0A6B0SQY0</accession>
<comment type="caution">
    <text evidence="5">The sequence shown here is derived from an EMBL/GenBank/DDBJ whole genome shotgun (WGS) entry which is preliminary data.</text>
</comment>
<dbReference type="InterPro" id="IPR000572">
    <property type="entry name" value="OxRdtase_Mopterin-bd_dom"/>
</dbReference>
<dbReference type="InterPro" id="IPR014756">
    <property type="entry name" value="Ig_E-set"/>
</dbReference>
<keyword evidence="2" id="KW-0472">Membrane</keyword>
<dbReference type="SUPFAM" id="SSF56524">
    <property type="entry name" value="Oxidoreductase molybdopterin-binding domain"/>
    <property type="match status" value="1"/>
</dbReference>
<dbReference type="GO" id="GO:0030151">
    <property type="term" value="F:molybdenum ion binding"/>
    <property type="evidence" value="ECO:0007669"/>
    <property type="project" value="InterPro"/>
</dbReference>
<keyword evidence="6" id="KW-1185">Reference proteome</keyword>
<evidence type="ECO:0000256" key="2">
    <source>
        <dbReference type="SAM" id="Phobius"/>
    </source>
</evidence>
<dbReference type="PANTHER" id="PTHR19372:SF7">
    <property type="entry name" value="SULFITE OXIDASE, MITOCHONDRIAL"/>
    <property type="match status" value="1"/>
</dbReference>